<dbReference type="PANTHER" id="PTHR36886:SF7">
    <property type="entry name" value="EXPRESSED PROTEIN"/>
    <property type="match status" value="1"/>
</dbReference>
<evidence type="ECO:0000256" key="3">
    <source>
        <dbReference type="SAM" id="MobiDB-lite"/>
    </source>
</evidence>
<dbReference type="InterPro" id="IPR052650">
    <property type="entry name" value="Zinc_finger_CCCH"/>
</dbReference>
<dbReference type="Pfam" id="PF23030">
    <property type="entry name" value="SCAF11-like_C"/>
    <property type="match status" value="1"/>
</dbReference>
<feature type="region of interest" description="Disordered" evidence="3">
    <location>
        <begin position="1264"/>
        <end position="1293"/>
    </location>
</feature>
<feature type="compositionally biased region" description="Pro residues" evidence="3">
    <location>
        <begin position="17"/>
        <end position="37"/>
    </location>
</feature>
<feature type="compositionally biased region" description="Polar residues" evidence="3">
    <location>
        <begin position="194"/>
        <end position="212"/>
    </location>
</feature>
<feature type="compositionally biased region" description="Low complexity" evidence="3">
    <location>
        <begin position="236"/>
        <end position="246"/>
    </location>
</feature>
<dbReference type="GO" id="GO:0006397">
    <property type="term" value="P:mRNA processing"/>
    <property type="evidence" value="ECO:0007669"/>
    <property type="project" value="UniProtKB-KW"/>
</dbReference>
<dbReference type="GO" id="GO:0008270">
    <property type="term" value="F:zinc ion binding"/>
    <property type="evidence" value="ECO:0007669"/>
    <property type="project" value="UniProtKB-KW"/>
</dbReference>
<feature type="compositionally biased region" description="Basic residues" evidence="3">
    <location>
        <begin position="725"/>
        <end position="736"/>
    </location>
</feature>
<evidence type="ECO:0000313" key="6">
    <source>
        <dbReference type="EMBL" id="KAB1216826.1"/>
    </source>
</evidence>
<dbReference type="Gene3D" id="1.10.10.790">
    <property type="entry name" value="Surp module"/>
    <property type="match status" value="1"/>
</dbReference>
<feature type="region of interest" description="Disordered" evidence="3">
    <location>
        <begin position="1042"/>
        <end position="1146"/>
    </location>
</feature>
<reference evidence="6 7" key="1">
    <citation type="journal article" date="2019" name="Plant Biotechnol. J.">
        <title>The red bayberry genome and genetic basis of sex determination.</title>
        <authorList>
            <person name="Jia H.M."/>
            <person name="Jia H.J."/>
            <person name="Cai Q.L."/>
            <person name="Wang Y."/>
            <person name="Zhao H.B."/>
            <person name="Yang W.F."/>
            <person name="Wang G.Y."/>
            <person name="Li Y.H."/>
            <person name="Zhan D.L."/>
            <person name="Shen Y.T."/>
            <person name="Niu Q.F."/>
            <person name="Chang L."/>
            <person name="Qiu J."/>
            <person name="Zhao L."/>
            <person name="Xie H.B."/>
            <person name="Fu W.Y."/>
            <person name="Jin J."/>
            <person name="Li X.W."/>
            <person name="Jiao Y."/>
            <person name="Zhou C.C."/>
            <person name="Tu T."/>
            <person name="Chai C.Y."/>
            <person name="Gao J.L."/>
            <person name="Fan L.J."/>
            <person name="van de Weg E."/>
            <person name="Wang J.Y."/>
            <person name="Gao Z.S."/>
        </authorList>
    </citation>
    <scope>NUCLEOTIDE SEQUENCE [LARGE SCALE GENOMIC DNA]</scope>
    <source>
        <tissue evidence="6">Leaves</tissue>
    </source>
</reference>
<feature type="region of interest" description="Disordered" evidence="3">
    <location>
        <begin position="820"/>
        <end position="845"/>
    </location>
</feature>
<feature type="compositionally biased region" description="Basic and acidic residues" evidence="3">
    <location>
        <begin position="945"/>
        <end position="956"/>
    </location>
</feature>
<feature type="compositionally biased region" description="Pro residues" evidence="3">
    <location>
        <begin position="216"/>
        <end position="235"/>
    </location>
</feature>
<feature type="domain" description="SURP motif" evidence="5">
    <location>
        <begin position="301"/>
        <end position="349"/>
    </location>
</feature>
<keyword evidence="2" id="KW-0863">Zinc-finger</keyword>
<organism evidence="6 7">
    <name type="scientific">Morella rubra</name>
    <name type="common">Chinese bayberry</name>
    <dbReference type="NCBI Taxonomy" id="262757"/>
    <lineage>
        <taxon>Eukaryota</taxon>
        <taxon>Viridiplantae</taxon>
        <taxon>Streptophyta</taxon>
        <taxon>Embryophyta</taxon>
        <taxon>Tracheophyta</taxon>
        <taxon>Spermatophyta</taxon>
        <taxon>Magnoliopsida</taxon>
        <taxon>eudicotyledons</taxon>
        <taxon>Gunneridae</taxon>
        <taxon>Pentapetalae</taxon>
        <taxon>rosids</taxon>
        <taxon>fabids</taxon>
        <taxon>Fagales</taxon>
        <taxon>Myricaceae</taxon>
        <taxon>Morella</taxon>
    </lineage>
</organism>
<dbReference type="InterPro" id="IPR057031">
    <property type="entry name" value="SFR19-like_C"/>
</dbReference>
<feature type="compositionally biased region" description="Polar residues" evidence="3">
    <location>
        <begin position="998"/>
        <end position="1024"/>
    </location>
</feature>
<feature type="compositionally biased region" description="Basic and acidic residues" evidence="3">
    <location>
        <begin position="558"/>
        <end position="567"/>
    </location>
</feature>
<dbReference type="PANTHER" id="PTHR36886">
    <property type="entry name" value="PROTEIN FRIGIDA-ESSENTIAL 1"/>
    <property type="match status" value="1"/>
</dbReference>
<feature type="region of interest" description="Disordered" evidence="3">
    <location>
        <begin position="179"/>
        <end position="294"/>
    </location>
</feature>
<feature type="region of interest" description="Disordered" evidence="3">
    <location>
        <begin position="933"/>
        <end position="964"/>
    </location>
</feature>
<sequence length="1641" mass="179135">MYGRGNYGHQFGQGPNTPMPPAYPQRPITPPPPPPHFQPGHSAAASPLNKNAPSAVRPHVGHPGPHIYHQHGPTTPHPINHQGPNIQVRSCGMLNTGQSYLQVQGNVPLPLPYPNAQQNLRHPSHIGMQNVHHIPPPVPPPPLGPPCSEMLPAPPPLPQGQTLYRVPVQPRLQHPGAVQGLQHITPPPPPPPTYSFSSPAQIENAISSGKSQTPSMVPPLPPSSPPPVPPCPPPFTSSLTSSSTPTQVRHNASVNASNLSQGGGSGSEVGPTAVNGTTDGSAILDLPPPPPKPREEKVVQAIEDLCQLIAKNGPSVEDMTYQDEAKNPEFSFLYGGEPGSEAETAHDYFLWMKKKCILAYKMHEGQSLSSLRPLKSEPSMQSNHLIVEAGCNSPSDSDMEMEDDFTQSDKDQGVNHSFEGVNNDCDWIAKKLDPNEQLHVRQSSAEGSSTKDILSEKVASSGFSELGEQGLHHDNPKLGSSTSEVHSAVLISAGDSEHPFASNLEKSSTLLSNDLSRSSKASAAAEAISSDKPFGELTKGGSPFTLIQGYASDDSSENDDKPCREDGSPLILSPLVTAGAINSHKDAGCDLGKNVESRGSYRTELGDRLLCEYSMPCKAPEISSFSQKEVKDIGMALISSGTTGEHFDYNHVNQASISHASPHDAVWEEDDMVSARTDVSNSAMSPKKNKEKEAQHESSPLKVDEFGRLVKEDATDTDTDDSHYTRRHNKRARSRSHSGSPLDRRRRSRRSPRKRRERRSRSRSWSPRNPRSRSRSPLSRRAGEFSLENRRRDKGQRPECFDFLRGRCYRGASCRYMHHESDRSSESRHQKGKQLYPDVPPSARTSKIREEVHNLSGKISNLEFEASKSQEMQPYQDVLWTRKDGNINRGSYDTYRDAGQSGILNSDGQVFTSDLINYDSSQEVAVKVREMQVVQEKPEQPTVDPHNDENRRETVDSHQPLSVDGFLSQSVDDINALKTKGLQNAYCSSRLIYDSPISGPSPNRTSTTSPNKFSTSEPFPNVKSSQPWLSIGQLSSERFSVQSLAPKESSHGISAMGFSHHPSALHPPPGSQGVNAGHMPQGPKDHNLTPQSPHLPFESASGESFHFRQGPLPKQPSQYSVTPNSSLTSLPPPPPQPLYDSTSDAGTATKDVSLQLQESRLLACQNSTRLYHGNKPTYPRVGEFPCEAYPPGLEHHQHLSYVEDLGANPVPKINQSSPPFGGTSLLRENRFSHLPVQDLVSSSSFASGNIHSQPMPASRELFMNETRPSSGDDLPPSELTKSSSQSHHYSEQQHPAYGLYSVSTYPPGLPDGDQSSRLLDFGGSRISAHCNPYASTFERPLSSKYSSDAFNQEKDSGNSNKHDSSFNVSHVSVDGLGVGNVRSRQTTSSPSSTKPVGQILPRSGGEQYDPLFDSIEPSSNSIRRDDYGQNPELSGESDTILGLSGTCKRLDAAEKHKDVGTVASTTSLDNDEYGETADAEVGAVENESPIKVVNMTGGDIEIDQIKSSRKSKKGKDSRLMKLFKIAVADFVKEVLKPSWRQGNMSKEAFKTIVKKTVDKVSGAMKNHHVPKSQAKIDQYIDSSQRKLTKLVMVNPPFCPVFAFGWEGVGDFSSTTCRPTQACVFKCILLSGHLKHVLCNRR</sequence>
<dbReference type="Gene3D" id="3.30.1370.210">
    <property type="match status" value="1"/>
</dbReference>
<feature type="zinc finger region" description="C3H1-type" evidence="2">
    <location>
        <begin position="794"/>
        <end position="821"/>
    </location>
</feature>
<feature type="domain" description="C3H1-type" evidence="4">
    <location>
        <begin position="794"/>
        <end position="821"/>
    </location>
</feature>
<feature type="compositionally biased region" description="Basic and acidic residues" evidence="3">
    <location>
        <begin position="702"/>
        <end position="724"/>
    </location>
</feature>
<gene>
    <name evidence="6" type="ORF">CJ030_MR4G015440</name>
</gene>
<name>A0A6A1VXQ0_9ROSI</name>
<dbReference type="SUPFAM" id="SSF109905">
    <property type="entry name" value="Surp module (SWAP domain)"/>
    <property type="match status" value="1"/>
</dbReference>
<feature type="compositionally biased region" description="Basic and acidic residues" evidence="3">
    <location>
        <begin position="781"/>
        <end position="792"/>
    </location>
</feature>
<evidence type="ECO:0000256" key="2">
    <source>
        <dbReference type="PROSITE-ProRule" id="PRU00723"/>
    </source>
</evidence>
<accession>A0A6A1VXQ0</accession>
<feature type="compositionally biased region" description="Low complexity" evidence="3">
    <location>
        <begin position="1120"/>
        <end position="1129"/>
    </location>
</feature>
<evidence type="ECO:0000256" key="1">
    <source>
        <dbReference type="ARBA" id="ARBA00022664"/>
    </source>
</evidence>
<feature type="region of interest" description="Disordered" evidence="3">
    <location>
        <begin position="1"/>
        <end position="64"/>
    </location>
</feature>
<dbReference type="Proteomes" id="UP000516437">
    <property type="component" value="Chromosome 4"/>
</dbReference>
<protein>
    <submittedName>
        <fullName evidence="6">Zinc finger CCCH domain-containing protein 55</fullName>
    </submittedName>
</protein>
<evidence type="ECO:0000259" key="5">
    <source>
        <dbReference type="PROSITE" id="PS50128"/>
    </source>
</evidence>
<feature type="region of interest" description="Disordered" evidence="3">
    <location>
        <begin position="1348"/>
        <end position="1440"/>
    </location>
</feature>
<dbReference type="PROSITE" id="PS50128">
    <property type="entry name" value="SURP"/>
    <property type="match status" value="1"/>
</dbReference>
<feature type="compositionally biased region" description="Basic residues" evidence="3">
    <location>
        <begin position="744"/>
        <end position="762"/>
    </location>
</feature>
<keyword evidence="2" id="KW-0479">Metal-binding</keyword>
<dbReference type="OrthoDB" id="21470at2759"/>
<evidence type="ECO:0000259" key="4">
    <source>
        <dbReference type="PROSITE" id="PS50103"/>
    </source>
</evidence>
<feature type="compositionally biased region" description="Basic and acidic residues" evidence="3">
    <location>
        <begin position="820"/>
        <end position="829"/>
    </location>
</feature>
<dbReference type="PROSITE" id="PS50103">
    <property type="entry name" value="ZF_C3H1"/>
    <property type="match status" value="1"/>
</dbReference>
<dbReference type="InterPro" id="IPR035967">
    <property type="entry name" value="SWAP/Surp_sf"/>
</dbReference>
<comment type="caution">
    <text evidence="6">The sequence shown here is derived from an EMBL/GenBank/DDBJ whole genome shotgun (WGS) entry which is preliminary data.</text>
</comment>
<feature type="region of interest" description="Disordered" evidence="3">
    <location>
        <begin position="675"/>
        <end position="792"/>
    </location>
</feature>
<keyword evidence="1" id="KW-0507">mRNA processing</keyword>
<keyword evidence="2" id="KW-0862">Zinc</keyword>
<feature type="compositionally biased region" description="Polar residues" evidence="3">
    <location>
        <begin position="247"/>
        <end position="260"/>
    </location>
</feature>
<dbReference type="Pfam" id="PF01805">
    <property type="entry name" value="Surp"/>
    <property type="match status" value="1"/>
</dbReference>
<dbReference type="EMBL" id="RXIC02000022">
    <property type="protein sequence ID" value="KAB1216826.1"/>
    <property type="molecule type" value="Genomic_DNA"/>
</dbReference>
<feature type="compositionally biased region" description="Basic and acidic residues" evidence="3">
    <location>
        <begin position="1351"/>
        <end position="1364"/>
    </location>
</feature>
<feature type="compositionally biased region" description="Low complexity" evidence="3">
    <location>
        <begin position="763"/>
        <end position="780"/>
    </location>
</feature>
<dbReference type="InterPro" id="IPR000061">
    <property type="entry name" value="Surp"/>
</dbReference>
<proteinExistence type="predicted"/>
<keyword evidence="7" id="KW-1185">Reference proteome</keyword>
<evidence type="ECO:0000313" key="7">
    <source>
        <dbReference type="Proteomes" id="UP000516437"/>
    </source>
</evidence>
<dbReference type="InterPro" id="IPR000571">
    <property type="entry name" value="Znf_CCCH"/>
</dbReference>
<dbReference type="GO" id="GO:0003723">
    <property type="term" value="F:RNA binding"/>
    <property type="evidence" value="ECO:0007669"/>
    <property type="project" value="InterPro"/>
</dbReference>
<feature type="region of interest" description="Disordered" evidence="3">
    <location>
        <begin position="994"/>
        <end position="1024"/>
    </location>
</feature>
<feature type="region of interest" description="Disordered" evidence="3">
    <location>
        <begin position="545"/>
        <end position="569"/>
    </location>
</feature>